<accession>A0A222FI57</accession>
<dbReference type="KEGG" id="bsan:CHH28_05125"/>
<keyword evidence="2" id="KW-1185">Reference proteome</keyword>
<proteinExistence type="predicted"/>
<dbReference type="EMBL" id="CP022530">
    <property type="protein sequence ID" value="ASP38101.1"/>
    <property type="molecule type" value="Genomic_DNA"/>
</dbReference>
<gene>
    <name evidence="1" type="ORF">CHH28_05125</name>
</gene>
<dbReference type="Proteomes" id="UP000202440">
    <property type="component" value="Chromosome"/>
</dbReference>
<organism evidence="1 2">
    <name type="scientific">Bacterioplanes sanyensis</name>
    <dbReference type="NCBI Taxonomy" id="1249553"/>
    <lineage>
        <taxon>Bacteria</taxon>
        <taxon>Pseudomonadati</taxon>
        <taxon>Pseudomonadota</taxon>
        <taxon>Gammaproteobacteria</taxon>
        <taxon>Oceanospirillales</taxon>
        <taxon>Oceanospirillaceae</taxon>
        <taxon>Bacterioplanes</taxon>
    </lineage>
</organism>
<dbReference type="AlphaFoldDB" id="A0A222FI57"/>
<reference evidence="1 2" key="1">
    <citation type="submission" date="2017-07" db="EMBL/GenBank/DDBJ databases">
        <title>Annotated genome sequence of Bacterioplanes sanyensis isolated from Red Sea.</title>
        <authorList>
            <person name="Rehman Z.U."/>
        </authorList>
    </citation>
    <scope>NUCLEOTIDE SEQUENCE [LARGE SCALE GENOMIC DNA]</scope>
    <source>
        <strain evidence="1 2">NV9</strain>
    </source>
</reference>
<protein>
    <submittedName>
        <fullName evidence="1">Uncharacterized protein</fullName>
    </submittedName>
</protein>
<evidence type="ECO:0000313" key="2">
    <source>
        <dbReference type="Proteomes" id="UP000202440"/>
    </source>
</evidence>
<evidence type="ECO:0000313" key="1">
    <source>
        <dbReference type="EMBL" id="ASP38101.1"/>
    </source>
</evidence>
<name>A0A222FI57_9GAMM</name>
<sequence length="69" mass="7583">MVPRVILTAEGQLGALINSALNFGALRQSGLRFCGAGLDEMRFKRPSFLLDIPVYACNSLIVRIFQELA</sequence>